<accession>A0A0G2F0C7</accession>
<reference evidence="1 2" key="2">
    <citation type="submission" date="2015-05" db="EMBL/GenBank/DDBJ databases">
        <title>Distinctive expansion of gene families associated with plant cell wall degradation and secondary metabolism in the genomes of grapevine trunk pathogens.</title>
        <authorList>
            <person name="Lawrence D.P."/>
            <person name="Travadon R."/>
            <person name="Rolshausen P.E."/>
            <person name="Baumgartner K."/>
        </authorList>
    </citation>
    <scope>NUCLEOTIDE SEQUENCE [LARGE SCALE GENOMIC DNA]</scope>
    <source>
        <strain evidence="1">DS831</strain>
    </source>
</reference>
<protein>
    <submittedName>
        <fullName evidence="1">Uncharacterized protein</fullName>
    </submittedName>
</protein>
<sequence length="197" mass="21042">MYTIDDALSDQLDLTARDVAAVQLSTRAAAPSMQDLHDFAAAQGSKHGDKLLFWSGTGADAAGAFAAKHGRVTLQQVLGTKWQEFQTDSASQGHWGTMEEAAQNFWRPLSRAFAEQARDEVWVVMGGERPGGWNGTGAGNGTVAGVMDASRPECVDCWSRSEKPALVAGLHARKGAKLTAIKKFKEDGDADGKITHV</sequence>
<dbReference type="EMBL" id="LAQI01000018">
    <property type="protein sequence ID" value="KKY27761.1"/>
    <property type="molecule type" value="Genomic_DNA"/>
</dbReference>
<reference evidence="1 2" key="1">
    <citation type="submission" date="2015-03" db="EMBL/GenBank/DDBJ databases">
        <authorList>
            <person name="Morales-Cruz A."/>
            <person name="Amrine K.C."/>
            <person name="Cantu D."/>
        </authorList>
    </citation>
    <scope>NUCLEOTIDE SEQUENCE [LARGE SCALE GENOMIC DNA]</scope>
    <source>
        <strain evidence="1">DS831</strain>
    </source>
</reference>
<dbReference type="AlphaFoldDB" id="A0A0G2F0C7"/>
<dbReference type="Proteomes" id="UP000034182">
    <property type="component" value="Unassembled WGS sequence"/>
</dbReference>
<comment type="caution">
    <text evidence="1">The sequence shown here is derived from an EMBL/GenBank/DDBJ whole genome shotgun (WGS) entry which is preliminary data.</text>
</comment>
<evidence type="ECO:0000313" key="1">
    <source>
        <dbReference type="EMBL" id="KKY27761.1"/>
    </source>
</evidence>
<proteinExistence type="predicted"/>
<name>A0A0G2F0C7_9PEZI</name>
<evidence type="ECO:0000313" key="2">
    <source>
        <dbReference type="Proteomes" id="UP000034182"/>
    </source>
</evidence>
<organism evidence="1 2">
    <name type="scientific">Diplodia seriata</name>
    <dbReference type="NCBI Taxonomy" id="420778"/>
    <lineage>
        <taxon>Eukaryota</taxon>
        <taxon>Fungi</taxon>
        <taxon>Dikarya</taxon>
        <taxon>Ascomycota</taxon>
        <taxon>Pezizomycotina</taxon>
        <taxon>Dothideomycetes</taxon>
        <taxon>Dothideomycetes incertae sedis</taxon>
        <taxon>Botryosphaeriales</taxon>
        <taxon>Botryosphaeriaceae</taxon>
        <taxon>Diplodia</taxon>
    </lineage>
</organism>
<dbReference type="SUPFAM" id="SSF52309">
    <property type="entry name" value="N-(deoxy)ribosyltransferase-like"/>
    <property type="match status" value="1"/>
</dbReference>
<gene>
    <name evidence="1" type="ORF">UCDDS831_g00625</name>
</gene>